<proteinExistence type="inferred from homology"/>
<keyword evidence="9" id="KW-1185">Reference proteome</keyword>
<feature type="binding site" evidence="5">
    <location>
        <begin position="657"/>
        <end position="664"/>
    </location>
    <ligand>
        <name>ATP</name>
        <dbReference type="ChEBI" id="CHEBI:30616"/>
    </ligand>
</feature>
<dbReference type="CDD" id="cd01127">
    <property type="entry name" value="TrwB_TraG_TraD_VirD4"/>
    <property type="match status" value="1"/>
</dbReference>
<dbReference type="InterPro" id="IPR050206">
    <property type="entry name" value="FtsK/SpoIIIE/SftA"/>
</dbReference>
<keyword evidence="2 5" id="KW-0547">Nucleotide-binding</keyword>
<reference evidence="8 9" key="1">
    <citation type="submission" date="2017-04" db="EMBL/GenBank/DDBJ databases">
        <authorList>
            <person name="Afonso C.L."/>
            <person name="Miller P.J."/>
            <person name="Scott M.A."/>
            <person name="Spackman E."/>
            <person name="Goraichik I."/>
            <person name="Dimitrov K.M."/>
            <person name="Suarez D.L."/>
            <person name="Swayne D.E."/>
        </authorList>
    </citation>
    <scope>NUCLEOTIDE SEQUENCE [LARGE SCALE GENOMIC DNA]</scope>
    <source>
        <strain evidence="8 9">DSM 3385</strain>
    </source>
</reference>
<gene>
    <name evidence="8" type="ORF">SAMN02746065_107143</name>
</gene>
<dbReference type="SUPFAM" id="SSF46785">
    <property type="entry name" value="Winged helix' DNA-binding domain"/>
    <property type="match status" value="1"/>
</dbReference>
<dbReference type="PROSITE" id="PS50901">
    <property type="entry name" value="FTSK"/>
    <property type="match status" value="1"/>
</dbReference>
<evidence type="ECO:0000256" key="6">
    <source>
        <dbReference type="SAM" id="MobiDB-lite"/>
    </source>
</evidence>
<dbReference type="PANTHER" id="PTHR22683">
    <property type="entry name" value="SPORULATION PROTEIN RELATED"/>
    <property type="match status" value="1"/>
</dbReference>
<dbReference type="PANTHER" id="PTHR22683:SF41">
    <property type="entry name" value="DNA TRANSLOCASE FTSK"/>
    <property type="match status" value="1"/>
</dbReference>
<dbReference type="Pfam" id="PF09397">
    <property type="entry name" value="FtsK_gamma"/>
    <property type="match status" value="1"/>
</dbReference>
<dbReference type="Proteomes" id="UP000192418">
    <property type="component" value="Unassembled WGS sequence"/>
</dbReference>
<dbReference type="AlphaFoldDB" id="A0A1W2B8R8"/>
<keyword evidence="4" id="KW-0238">DNA-binding</keyword>
<dbReference type="SMART" id="SM00843">
    <property type="entry name" value="Ftsk_gamma"/>
    <property type="match status" value="1"/>
</dbReference>
<organism evidence="8 9">
    <name type="scientific">Desulfocicer vacuolatum DSM 3385</name>
    <dbReference type="NCBI Taxonomy" id="1121400"/>
    <lineage>
        <taxon>Bacteria</taxon>
        <taxon>Pseudomonadati</taxon>
        <taxon>Thermodesulfobacteriota</taxon>
        <taxon>Desulfobacteria</taxon>
        <taxon>Desulfobacterales</taxon>
        <taxon>Desulfobacteraceae</taxon>
        <taxon>Desulfocicer</taxon>
    </lineage>
</organism>
<dbReference type="RefSeq" id="WP_232367089.1">
    <property type="nucleotide sequence ID" value="NZ_FWXY01000007.1"/>
</dbReference>
<evidence type="ECO:0000313" key="8">
    <source>
        <dbReference type="EMBL" id="SMC69413.1"/>
    </source>
</evidence>
<feature type="region of interest" description="Disordered" evidence="6">
    <location>
        <begin position="135"/>
        <end position="453"/>
    </location>
</feature>
<feature type="compositionally biased region" description="Polar residues" evidence="6">
    <location>
        <begin position="356"/>
        <end position="368"/>
    </location>
</feature>
<evidence type="ECO:0000256" key="2">
    <source>
        <dbReference type="ARBA" id="ARBA00022741"/>
    </source>
</evidence>
<feature type="compositionally biased region" description="Basic and acidic residues" evidence="6">
    <location>
        <begin position="237"/>
        <end position="247"/>
    </location>
</feature>
<evidence type="ECO:0000259" key="7">
    <source>
        <dbReference type="PROSITE" id="PS50901"/>
    </source>
</evidence>
<feature type="compositionally biased region" description="Polar residues" evidence="6">
    <location>
        <begin position="206"/>
        <end position="217"/>
    </location>
</feature>
<keyword evidence="3 5" id="KW-0067">ATP-binding</keyword>
<dbReference type="GO" id="GO:0003677">
    <property type="term" value="F:DNA binding"/>
    <property type="evidence" value="ECO:0007669"/>
    <property type="project" value="UniProtKB-KW"/>
</dbReference>
<dbReference type="Gene3D" id="3.40.50.300">
    <property type="entry name" value="P-loop containing nucleotide triphosphate hydrolases"/>
    <property type="match status" value="1"/>
</dbReference>
<name>A0A1W2B8R8_9BACT</name>
<dbReference type="Gene3D" id="3.30.980.40">
    <property type="match status" value="1"/>
</dbReference>
<evidence type="ECO:0000256" key="1">
    <source>
        <dbReference type="ARBA" id="ARBA00006474"/>
    </source>
</evidence>
<feature type="compositionally biased region" description="Polar residues" evidence="6">
    <location>
        <begin position="144"/>
        <end position="165"/>
    </location>
</feature>
<dbReference type="InterPro" id="IPR018541">
    <property type="entry name" value="Ftsk_gamma"/>
</dbReference>
<evidence type="ECO:0000256" key="4">
    <source>
        <dbReference type="ARBA" id="ARBA00023125"/>
    </source>
</evidence>
<dbReference type="SMART" id="SM00382">
    <property type="entry name" value="AAA"/>
    <property type="match status" value="1"/>
</dbReference>
<evidence type="ECO:0000313" key="9">
    <source>
        <dbReference type="Proteomes" id="UP000192418"/>
    </source>
</evidence>
<dbReference type="InterPro" id="IPR036390">
    <property type="entry name" value="WH_DNA-bd_sf"/>
</dbReference>
<dbReference type="EMBL" id="FWXY01000007">
    <property type="protein sequence ID" value="SMC69413.1"/>
    <property type="molecule type" value="Genomic_DNA"/>
</dbReference>
<protein>
    <submittedName>
        <fullName evidence="8">Ftsk gamma domain-containing protein</fullName>
    </submittedName>
</protein>
<sequence length="974" mass="106687">MTTVSCTRCLVEPDKSGLQFAGKIKSNFFQPFESGHRVTILEKNSYKIDNDLLTIRTLCGEFSFKVDDSDSTANIHRIAEMMVSEMANAEESVSKTGVPVNPHVLVLLANLNLSKKYVELRDRLDTLKQTLENKTRTLGETKPRVNTGQQVSGTPYVNTSPQPMTKSPLAHGVAGHQQKVNTPLSPPTADRHRPPAPEREKKEFTASPTVKTTNIPTPSKAPVSTREPESHTQATAEAKKHTPKREQAAPILPPAQKKAATAPDVAPNASTATSDRPMPGETSPESQIIPPEAMNDTPMKKKGIDDSMASPAPENDIPNSASAHQETDNEIPDAAMPPSEVTNEMPVCDEAKPSPEISNDPPQSNALPQNDLPDGKIPPAAPTDNSLDAPMSMPISANDDLSHTTVIDEAPADQDLDMPAPMQDSMQKSPKDSDDEIPQKTMADPIQQDTVPPPVITKTSVEEKTSPREPAPAMGSFPIHTATDYSHIKTDTPLPMDNLSAEETYQLPSLGFLKNINSKTEVDHESIRRDAELLEKKLGYFGIKGEVMGVSPGPVITTFEYKPDPGIKISKIVNLADDLALALSAYSIRIVAPIPGKDVMGIEIPNLKKSIVPFIDIVSSEDFINNPSKLPICLGKDIIGNPVVVQLESMPHLLIAGATGTGKSVGLNAMITSILYKAKPDEVKFLMIDPKRIELSLYNDIPHLITPVITDMKKATTALQWMVREMERRYDLLAKYQVRNIEQFNQKMKELEHDPEADNPLSYIVIIIDELADLMMTASRDVELSLTRLAQMARAAGIHLILATQRPSVDVLTGIIKANFPTRISFQVSSKTDSRTIIDSNGAETLLGMGDMLFVPPGTARLTRVHGTYLSEEELIDVTTFLKAQQAPEYLFDVITEQPEEQEQENIDDEYDEKYQDALEVVMTTRQASISGIQRALRVGYNRAARIIDIMERKGIVGPSDGAKPRQVLTGPMD</sequence>
<accession>A0A1W2B8R8</accession>
<comment type="similarity">
    <text evidence="1">Belongs to the FtsK/SpoIIIE/SftA family.</text>
</comment>
<dbReference type="Gene3D" id="1.10.10.10">
    <property type="entry name" value="Winged helix-like DNA-binding domain superfamily/Winged helix DNA-binding domain"/>
    <property type="match status" value="1"/>
</dbReference>
<evidence type="ECO:0000256" key="5">
    <source>
        <dbReference type="PROSITE-ProRule" id="PRU00289"/>
    </source>
</evidence>
<dbReference type="GO" id="GO:0005524">
    <property type="term" value="F:ATP binding"/>
    <property type="evidence" value="ECO:0007669"/>
    <property type="project" value="UniProtKB-UniRule"/>
</dbReference>
<dbReference type="Pfam" id="PF01580">
    <property type="entry name" value="FtsK_SpoIIIE"/>
    <property type="match status" value="1"/>
</dbReference>
<dbReference type="Pfam" id="PF17854">
    <property type="entry name" value="FtsK_alpha"/>
    <property type="match status" value="1"/>
</dbReference>
<evidence type="ECO:0000256" key="3">
    <source>
        <dbReference type="ARBA" id="ARBA00022840"/>
    </source>
</evidence>
<dbReference type="SUPFAM" id="SSF52540">
    <property type="entry name" value="P-loop containing nucleoside triphosphate hydrolases"/>
    <property type="match status" value="1"/>
</dbReference>
<feature type="domain" description="FtsK" evidence="7">
    <location>
        <begin position="640"/>
        <end position="835"/>
    </location>
</feature>
<dbReference type="InterPro" id="IPR027417">
    <property type="entry name" value="P-loop_NTPase"/>
</dbReference>
<dbReference type="InterPro" id="IPR002543">
    <property type="entry name" value="FtsK_dom"/>
</dbReference>
<dbReference type="InterPro" id="IPR003593">
    <property type="entry name" value="AAA+_ATPase"/>
</dbReference>
<dbReference type="STRING" id="1121400.SAMN02746065_107143"/>
<feature type="compositionally biased region" description="Basic and acidic residues" evidence="6">
    <location>
        <begin position="189"/>
        <end position="204"/>
    </location>
</feature>
<dbReference type="InterPro" id="IPR041027">
    <property type="entry name" value="FtsK_alpha"/>
</dbReference>
<dbReference type="InterPro" id="IPR036388">
    <property type="entry name" value="WH-like_DNA-bd_sf"/>
</dbReference>